<protein>
    <submittedName>
        <fullName evidence="1">Uncharacterized protein</fullName>
    </submittedName>
</protein>
<sequence length="202" mass="22163">MRMARASAMTPMGTLMRKMDYHLTLSNRNPPSNGPSTGTMTAGSPTTVMAWVAWALPALLMRIVCIVGMDSPAVNPCITQNAMRDWMFREGAHANEVIVKIMFAVRQTSGDTEASACETGDDDSYDRSQCISGDDPLSHGDGCVKDLCQRSYCHVDDAGVGWEKDDPEYQCKDGSSSARGEWGIAFHGDSSFEMRVFPDVFW</sequence>
<organism evidence="1 2">
    <name type="scientific">Cutibacterium modestum HL044PA1</name>
    <dbReference type="NCBI Taxonomy" id="765109"/>
    <lineage>
        <taxon>Bacteria</taxon>
        <taxon>Bacillati</taxon>
        <taxon>Actinomycetota</taxon>
        <taxon>Actinomycetes</taxon>
        <taxon>Propionibacteriales</taxon>
        <taxon>Propionibacteriaceae</taxon>
        <taxon>Cutibacterium</taxon>
        <taxon>Cutibacterium modestum</taxon>
    </lineage>
</organism>
<dbReference type="Proteomes" id="UP000003179">
    <property type="component" value="Unassembled WGS sequence"/>
</dbReference>
<keyword evidence="2" id="KW-1185">Reference proteome</keyword>
<comment type="caution">
    <text evidence="1">The sequence shown here is derived from an EMBL/GenBank/DDBJ whole genome shotgun (WGS) entry which is preliminary data.</text>
</comment>
<gene>
    <name evidence="1" type="ORF">HMPREF9607_01811</name>
</gene>
<dbReference type="EMBL" id="ADZU01000030">
    <property type="protein sequence ID" value="EFS91945.1"/>
    <property type="molecule type" value="Genomic_DNA"/>
</dbReference>
<evidence type="ECO:0000313" key="2">
    <source>
        <dbReference type="Proteomes" id="UP000003179"/>
    </source>
</evidence>
<reference evidence="1" key="1">
    <citation type="submission" date="2010-08" db="EMBL/GenBank/DDBJ databases">
        <authorList>
            <person name="Weinstock G."/>
            <person name="Sodergren E."/>
            <person name="Clifton S."/>
            <person name="Fulton L."/>
            <person name="Fulton B."/>
            <person name="Courtney L."/>
            <person name="Fronick C."/>
            <person name="Harrison M."/>
            <person name="Strong C."/>
            <person name="Farmer C."/>
            <person name="Delahaunty K."/>
            <person name="Markovic C."/>
            <person name="Hall O."/>
            <person name="Minx P."/>
            <person name="Tomlinson C."/>
            <person name="Mitreva M."/>
            <person name="Hou S."/>
            <person name="Chen J."/>
            <person name="Wollam A."/>
            <person name="Pepin K.H."/>
            <person name="Johnson M."/>
            <person name="Bhonagiri V."/>
            <person name="Zhang X."/>
            <person name="Suruliraj S."/>
            <person name="Warren W."/>
            <person name="Chinwalla A."/>
            <person name="Mardis E.R."/>
            <person name="Wilson R.K."/>
        </authorList>
    </citation>
    <scope>NUCLEOTIDE SEQUENCE [LARGE SCALE GENOMIC DNA]</scope>
    <source>
        <strain evidence="1">HL044PA1</strain>
    </source>
</reference>
<proteinExistence type="predicted"/>
<accession>A0ABN0C419</accession>
<name>A0ABN0C419_9ACTN</name>
<evidence type="ECO:0000313" key="1">
    <source>
        <dbReference type="EMBL" id="EFS91945.1"/>
    </source>
</evidence>